<accession>A0A016UF27</accession>
<protein>
    <recommendedName>
        <fullName evidence="5">Endonuclease/exonuclease/phosphatase domain-containing protein</fullName>
    </recommendedName>
</protein>
<dbReference type="EMBL" id="JARK01001379">
    <property type="protein sequence ID" value="EYC13501.1"/>
    <property type="molecule type" value="Genomic_DNA"/>
</dbReference>
<dbReference type="InterPro" id="IPR037272">
    <property type="entry name" value="SNS_sf"/>
</dbReference>
<dbReference type="SUPFAM" id="SSF161070">
    <property type="entry name" value="SNF-like"/>
    <property type="match status" value="1"/>
</dbReference>
<dbReference type="AlphaFoldDB" id="A0A016UF27"/>
<dbReference type="GO" id="GO:0006281">
    <property type="term" value="P:DNA repair"/>
    <property type="evidence" value="ECO:0007669"/>
    <property type="project" value="InterPro"/>
</dbReference>
<name>A0A016UF27_9BILA</name>
<evidence type="ECO:0000313" key="3">
    <source>
        <dbReference type="EMBL" id="EYC13501.1"/>
    </source>
</evidence>
<proteinExistence type="predicted"/>
<keyword evidence="2" id="KW-0732">Signal</keyword>
<dbReference type="GO" id="GO:0008311">
    <property type="term" value="F:double-stranded DNA 3'-5' DNA exonuclease activity"/>
    <property type="evidence" value="ECO:0007669"/>
    <property type="project" value="InterPro"/>
</dbReference>
<reference evidence="4" key="1">
    <citation type="journal article" date="2015" name="Nat. Genet.">
        <title>The genome and transcriptome of the zoonotic hookworm Ancylostoma ceylanicum identify infection-specific gene families.</title>
        <authorList>
            <person name="Schwarz E.M."/>
            <person name="Hu Y."/>
            <person name="Antoshechkin I."/>
            <person name="Miller M.M."/>
            <person name="Sternberg P.W."/>
            <person name="Aroian R.V."/>
        </authorList>
    </citation>
    <scope>NUCLEOTIDE SEQUENCE</scope>
    <source>
        <strain evidence="4">HY135</strain>
    </source>
</reference>
<organism evidence="3 4">
    <name type="scientific">Ancylostoma ceylanicum</name>
    <dbReference type="NCBI Taxonomy" id="53326"/>
    <lineage>
        <taxon>Eukaryota</taxon>
        <taxon>Metazoa</taxon>
        <taxon>Ecdysozoa</taxon>
        <taxon>Nematoda</taxon>
        <taxon>Chromadorea</taxon>
        <taxon>Rhabditida</taxon>
        <taxon>Rhabditina</taxon>
        <taxon>Rhabditomorpha</taxon>
        <taxon>Strongyloidea</taxon>
        <taxon>Ancylostomatidae</taxon>
        <taxon>Ancylostomatinae</taxon>
        <taxon>Ancylostoma</taxon>
    </lineage>
</organism>
<sequence length="296" mass="32450">MVSLFVVWFLACGGASAGIRVLSKSAYIVIVLAVLYTAILFTLACFIGNVRDSMGLFFSPRYKLLLSVESWIVAAGHALSALNESHVPNPMMSNGSQNKATASTGIDAHLRSPVGVKNMRGSSMLCERWHRGARMRIVKDHNVAKMRIATLNVGTLTGRSCELAAALDHRRIDLCAVQETRWSGNKSKDIGGKDVVYNGSPKTRNGVGIVVSQRFRDSIAEVQRFNDRLMKVVVTTAEQRLHFFSAYAPQTGCCKQVKDDFWMLLDEKIAEVPMEDIIVVAGDLDGHVGAAKDGYR</sequence>
<evidence type="ECO:0000256" key="1">
    <source>
        <dbReference type="SAM" id="Phobius"/>
    </source>
</evidence>
<gene>
    <name evidence="3" type="primary">Acey_s0043.g751</name>
    <name evidence="3" type="ORF">Y032_0043g751</name>
</gene>
<dbReference type="Gene3D" id="3.60.10.10">
    <property type="entry name" value="Endonuclease/exonuclease/phosphatase"/>
    <property type="match status" value="1"/>
</dbReference>
<dbReference type="PANTHER" id="PTHR43250">
    <property type="entry name" value="EXODEOXYRIBONUCLEASE III"/>
    <property type="match status" value="1"/>
</dbReference>
<dbReference type="STRING" id="53326.A0A016UF27"/>
<evidence type="ECO:0000256" key="2">
    <source>
        <dbReference type="SAM" id="SignalP"/>
    </source>
</evidence>
<dbReference type="PANTHER" id="PTHR43250:SF2">
    <property type="entry name" value="EXODEOXYRIBONUCLEASE III"/>
    <property type="match status" value="1"/>
</dbReference>
<evidence type="ECO:0000313" key="4">
    <source>
        <dbReference type="Proteomes" id="UP000024635"/>
    </source>
</evidence>
<keyword evidence="1" id="KW-1133">Transmembrane helix</keyword>
<comment type="caution">
    <text evidence="3">The sequence shown here is derived from an EMBL/GenBank/DDBJ whole genome shotgun (WGS) entry which is preliminary data.</text>
</comment>
<dbReference type="Proteomes" id="UP000024635">
    <property type="component" value="Unassembled WGS sequence"/>
</dbReference>
<keyword evidence="4" id="KW-1185">Reference proteome</keyword>
<feature type="signal peptide" evidence="2">
    <location>
        <begin position="1"/>
        <end position="17"/>
    </location>
</feature>
<keyword evidence="1" id="KW-0812">Transmembrane</keyword>
<dbReference type="InterPro" id="IPR037493">
    <property type="entry name" value="ExoIII-like"/>
</dbReference>
<evidence type="ECO:0008006" key="5">
    <source>
        <dbReference type="Google" id="ProtNLM"/>
    </source>
</evidence>
<feature type="chain" id="PRO_5001492328" description="Endonuclease/exonuclease/phosphatase domain-containing protein" evidence="2">
    <location>
        <begin position="18"/>
        <end position="296"/>
    </location>
</feature>
<dbReference type="OrthoDB" id="409898at2759"/>
<dbReference type="SUPFAM" id="SSF56219">
    <property type="entry name" value="DNase I-like"/>
    <property type="match status" value="1"/>
</dbReference>
<dbReference type="InterPro" id="IPR036691">
    <property type="entry name" value="Endo/exonu/phosph_ase_sf"/>
</dbReference>
<feature type="transmembrane region" description="Helical" evidence="1">
    <location>
        <begin position="27"/>
        <end position="50"/>
    </location>
</feature>
<keyword evidence="1" id="KW-0472">Membrane</keyword>